<dbReference type="OrthoDB" id="1925304at2759"/>
<dbReference type="PANTHER" id="PTHR24177:SF446">
    <property type="entry name" value="ANKYRIN REPEAT-CONTAINING PROTEIN NPR4-LIKE"/>
    <property type="match status" value="1"/>
</dbReference>
<dbReference type="Gene3D" id="1.25.40.20">
    <property type="entry name" value="Ankyrin repeat-containing domain"/>
    <property type="match status" value="1"/>
</dbReference>
<keyword evidence="2" id="KW-1185">Reference proteome</keyword>
<reference evidence="1 2" key="1">
    <citation type="journal article" date="2019" name="Plant Biotechnol. J.">
        <title>The red bayberry genome and genetic basis of sex determination.</title>
        <authorList>
            <person name="Jia H.M."/>
            <person name="Jia H.J."/>
            <person name="Cai Q.L."/>
            <person name="Wang Y."/>
            <person name="Zhao H.B."/>
            <person name="Yang W.F."/>
            <person name="Wang G.Y."/>
            <person name="Li Y.H."/>
            <person name="Zhan D.L."/>
            <person name="Shen Y.T."/>
            <person name="Niu Q.F."/>
            <person name="Chang L."/>
            <person name="Qiu J."/>
            <person name="Zhao L."/>
            <person name="Xie H.B."/>
            <person name="Fu W.Y."/>
            <person name="Jin J."/>
            <person name="Li X.W."/>
            <person name="Jiao Y."/>
            <person name="Zhou C.C."/>
            <person name="Tu T."/>
            <person name="Chai C.Y."/>
            <person name="Gao J.L."/>
            <person name="Fan L.J."/>
            <person name="van de Weg E."/>
            <person name="Wang J.Y."/>
            <person name="Gao Z.S."/>
        </authorList>
    </citation>
    <scope>NUCLEOTIDE SEQUENCE [LARGE SCALE GENOMIC DNA]</scope>
    <source>
        <tissue evidence="1">Leaves</tissue>
    </source>
</reference>
<gene>
    <name evidence="1" type="ORF">CJ030_MR2G022288</name>
</gene>
<name>A0A6A1WG00_9ROSI</name>
<protein>
    <submittedName>
        <fullName evidence="1">Uncharacterized protein</fullName>
    </submittedName>
</protein>
<evidence type="ECO:0000313" key="1">
    <source>
        <dbReference type="EMBL" id="KAB1222797.1"/>
    </source>
</evidence>
<sequence length="157" mass="18007">MSGALYLKAYFSASKRADQSPDWEQVLLRILDLVMDIASEEITDLMRTPSSVIFDAAMSGNIQFLGLLLRRYPELLWEKDEKGRSVFHVAILYRQEKVFNLIYNTGAVRDYLVGIEDSDGNNMLHLAGMSSENKDKLGGLRATHQMQREILWFKVFL</sequence>
<dbReference type="SUPFAM" id="SSF48403">
    <property type="entry name" value="Ankyrin repeat"/>
    <property type="match status" value="1"/>
</dbReference>
<comment type="caution">
    <text evidence="1">The sequence shown here is derived from an EMBL/GenBank/DDBJ whole genome shotgun (WGS) entry which is preliminary data.</text>
</comment>
<dbReference type="AlphaFoldDB" id="A0A6A1WG00"/>
<dbReference type="InterPro" id="IPR036770">
    <property type="entry name" value="Ankyrin_rpt-contain_sf"/>
</dbReference>
<dbReference type="EMBL" id="RXIC02000020">
    <property type="protein sequence ID" value="KAB1222797.1"/>
    <property type="molecule type" value="Genomic_DNA"/>
</dbReference>
<dbReference type="PANTHER" id="PTHR24177">
    <property type="entry name" value="CASKIN"/>
    <property type="match status" value="1"/>
</dbReference>
<evidence type="ECO:0000313" key="2">
    <source>
        <dbReference type="Proteomes" id="UP000516437"/>
    </source>
</evidence>
<organism evidence="1 2">
    <name type="scientific">Morella rubra</name>
    <name type="common">Chinese bayberry</name>
    <dbReference type="NCBI Taxonomy" id="262757"/>
    <lineage>
        <taxon>Eukaryota</taxon>
        <taxon>Viridiplantae</taxon>
        <taxon>Streptophyta</taxon>
        <taxon>Embryophyta</taxon>
        <taxon>Tracheophyta</taxon>
        <taxon>Spermatophyta</taxon>
        <taxon>Magnoliopsida</taxon>
        <taxon>eudicotyledons</taxon>
        <taxon>Gunneridae</taxon>
        <taxon>Pentapetalae</taxon>
        <taxon>rosids</taxon>
        <taxon>fabids</taxon>
        <taxon>Fagales</taxon>
        <taxon>Myricaceae</taxon>
        <taxon>Morella</taxon>
    </lineage>
</organism>
<proteinExistence type="predicted"/>
<dbReference type="GO" id="GO:0016020">
    <property type="term" value="C:membrane"/>
    <property type="evidence" value="ECO:0007669"/>
    <property type="project" value="TreeGrafter"/>
</dbReference>
<accession>A0A6A1WG00</accession>
<dbReference type="Proteomes" id="UP000516437">
    <property type="component" value="Chromosome 2"/>
</dbReference>